<sequence length="268" mass="30465">MQVNGVNFTIGADPEVFMKLDGKFVSAHPYIFGTKNKPFKVEHGAVQVDGMALEFNIDPSNSFEEFNSNLNIVQEQLLNMLPAGSEFMTDATVEFDKMFLETVPYYNRILGCEPDYNAYTMRKNKKPSDSTLMRTAGGHIHIGGINTNNPTNQGHMSMASRLSKLLDERIGVYSLLWDKDDKRRSLYGKAGSFRPKTYGMEYRSLSNAWIFNEKIVSFIYNGVQEALELLFDLDYIPNPDVQRIINESDRSHPIFDSFKAKNLKEVLG</sequence>
<dbReference type="Pfam" id="PF14395">
    <property type="entry name" value="COOH-NH2_lig"/>
    <property type="match status" value="1"/>
</dbReference>
<dbReference type="EMBL" id="JAGQLJ010000073">
    <property type="protein sequence ID" value="MCA9381304.1"/>
    <property type="molecule type" value="Genomic_DNA"/>
</dbReference>
<gene>
    <name evidence="1" type="ORF">KC678_03495</name>
</gene>
<evidence type="ECO:0000313" key="1">
    <source>
        <dbReference type="EMBL" id="MCA9381304.1"/>
    </source>
</evidence>
<dbReference type="AlphaFoldDB" id="A0A955L1T2"/>
<organism evidence="1 2">
    <name type="scientific">Candidatus Dojkabacteria bacterium</name>
    <dbReference type="NCBI Taxonomy" id="2099670"/>
    <lineage>
        <taxon>Bacteria</taxon>
        <taxon>Candidatus Dojkabacteria</taxon>
    </lineage>
</organism>
<reference evidence="1" key="1">
    <citation type="submission" date="2020-04" db="EMBL/GenBank/DDBJ databases">
        <authorList>
            <person name="Zhang T."/>
        </authorList>
    </citation>
    <scope>NUCLEOTIDE SEQUENCE</scope>
    <source>
        <strain evidence="1">HKST-UBA13</strain>
    </source>
</reference>
<accession>A0A955L1T2</accession>
<reference evidence="1" key="2">
    <citation type="journal article" date="2021" name="Microbiome">
        <title>Successional dynamics and alternative stable states in a saline activated sludge microbial community over 9 years.</title>
        <authorList>
            <person name="Wang Y."/>
            <person name="Ye J."/>
            <person name="Ju F."/>
            <person name="Liu L."/>
            <person name="Boyd J.A."/>
            <person name="Deng Y."/>
            <person name="Parks D.H."/>
            <person name="Jiang X."/>
            <person name="Yin X."/>
            <person name="Woodcroft B.J."/>
            <person name="Tyson G.W."/>
            <person name="Hugenholtz P."/>
            <person name="Polz M.F."/>
            <person name="Zhang T."/>
        </authorList>
    </citation>
    <scope>NUCLEOTIDE SEQUENCE</scope>
    <source>
        <strain evidence="1">HKST-UBA13</strain>
    </source>
</reference>
<comment type="caution">
    <text evidence="1">The sequence shown here is derived from an EMBL/GenBank/DDBJ whole genome shotgun (WGS) entry which is preliminary data.</text>
</comment>
<dbReference type="Proteomes" id="UP000775877">
    <property type="component" value="Unassembled WGS sequence"/>
</dbReference>
<proteinExistence type="predicted"/>
<name>A0A955L1T2_9BACT</name>
<dbReference type="InterPro" id="IPR025681">
    <property type="entry name" value="COOH-NH2_lig"/>
</dbReference>
<evidence type="ECO:0000313" key="2">
    <source>
        <dbReference type="Proteomes" id="UP000775877"/>
    </source>
</evidence>
<protein>
    <submittedName>
        <fullName evidence="1">Uncharacterized protein</fullName>
    </submittedName>
</protein>